<organism evidence="1 2">
    <name type="scientific">Gnathostoma spinigerum</name>
    <dbReference type="NCBI Taxonomy" id="75299"/>
    <lineage>
        <taxon>Eukaryota</taxon>
        <taxon>Metazoa</taxon>
        <taxon>Ecdysozoa</taxon>
        <taxon>Nematoda</taxon>
        <taxon>Chromadorea</taxon>
        <taxon>Rhabditida</taxon>
        <taxon>Spirurina</taxon>
        <taxon>Gnathostomatomorpha</taxon>
        <taxon>Gnathostomatoidea</taxon>
        <taxon>Gnathostomatidae</taxon>
        <taxon>Gnathostoma</taxon>
    </lineage>
</organism>
<dbReference type="AlphaFoldDB" id="A0ABD6EQV8"/>
<comment type="caution">
    <text evidence="1">The sequence shown here is derived from an EMBL/GenBank/DDBJ whole genome shotgun (WGS) entry which is preliminary data.</text>
</comment>
<keyword evidence="2" id="KW-1185">Reference proteome</keyword>
<name>A0ABD6EQV8_9BILA</name>
<reference evidence="1 2" key="1">
    <citation type="submission" date="2024-08" db="EMBL/GenBank/DDBJ databases">
        <title>Gnathostoma spinigerum genome.</title>
        <authorList>
            <person name="Gonzalez-Bertolin B."/>
            <person name="Monzon S."/>
            <person name="Zaballos A."/>
            <person name="Jimenez P."/>
            <person name="Dekumyoy P."/>
            <person name="Varona S."/>
            <person name="Cuesta I."/>
            <person name="Sumanam S."/>
            <person name="Adisakwattana P."/>
            <person name="Gasser R.B."/>
            <person name="Hernandez-Gonzalez A."/>
            <person name="Young N.D."/>
            <person name="Perteguer M.J."/>
        </authorList>
    </citation>
    <scope>NUCLEOTIDE SEQUENCE [LARGE SCALE GENOMIC DNA]</scope>
    <source>
        <strain evidence="1">AL3</strain>
        <tissue evidence="1">Liver</tissue>
    </source>
</reference>
<protein>
    <submittedName>
        <fullName evidence="1">Uncharacterized protein</fullName>
    </submittedName>
</protein>
<dbReference type="EMBL" id="JBGFUD010003370">
    <property type="protein sequence ID" value="MFH4978645.1"/>
    <property type="molecule type" value="Genomic_DNA"/>
</dbReference>
<evidence type="ECO:0000313" key="1">
    <source>
        <dbReference type="EMBL" id="MFH4978645.1"/>
    </source>
</evidence>
<evidence type="ECO:0000313" key="2">
    <source>
        <dbReference type="Proteomes" id="UP001608902"/>
    </source>
</evidence>
<proteinExistence type="predicted"/>
<dbReference type="Proteomes" id="UP001608902">
    <property type="component" value="Unassembled WGS sequence"/>
</dbReference>
<sequence>MLSPPRFEINVAITIKVPVCPARTSKILQHYFLQKYLLTHHRPTVWVSSALRNLTTKKSQEIAHLLKPFHTALEMP</sequence>
<accession>A0ABD6EQV8</accession>
<gene>
    <name evidence="1" type="ORF">AB6A40_005354</name>
</gene>